<feature type="transmembrane region" description="Helical" evidence="2">
    <location>
        <begin position="89"/>
        <end position="112"/>
    </location>
</feature>
<protein>
    <recommendedName>
        <fullName evidence="5">Septum formation-related domain-containing protein</fullName>
    </recommendedName>
</protein>
<feature type="region of interest" description="Disordered" evidence="1">
    <location>
        <begin position="113"/>
        <end position="162"/>
    </location>
</feature>
<feature type="compositionally biased region" description="Low complexity" evidence="1">
    <location>
        <begin position="54"/>
        <end position="73"/>
    </location>
</feature>
<gene>
    <name evidence="3" type="ORF">AB0L03_15195</name>
</gene>
<accession>A0ABV3IUL0</accession>
<feature type="compositionally biased region" description="Pro residues" evidence="1">
    <location>
        <begin position="1"/>
        <end position="12"/>
    </location>
</feature>
<dbReference type="RefSeq" id="WP_366088240.1">
    <property type="nucleotide sequence ID" value="NZ_JBFASG010000012.1"/>
</dbReference>
<evidence type="ECO:0000313" key="4">
    <source>
        <dbReference type="Proteomes" id="UP001552479"/>
    </source>
</evidence>
<keyword evidence="2" id="KW-0472">Membrane</keyword>
<feature type="region of interest" description="Disordered" evidence="1">
    <location>
        <begin position="1"/>
        <end position="87"/>
    </location>
</feature>
<feature type="compositionally biased region" description="Low complexity" evidence="1">
    <location>
        <begin position="122"/>
        <end position="138"/>
    </location>
</feature>
<evidence type="ECO:0000256" key="1">
    <source>
        <dbReference type="SAM" id="MobiDB-lite"/>
    </source>
</evidence>
<keyword evidence="2" id="KW-1133">Transmembrane helix</keyword>
<dbReference type="EMBL" id="JBFASG010000012">
    <property type="protein sequence ID" value="MEV4924171.1"/>
    <property type="molecule type" value="Genomic_DNA"/>
</dbReference>
<sequence length="281" mass="28834">MSTPPSNSPQPPGGGGGFGPPQQFGPPSAQPPAPPYGQPQAPQGYGQQPGFGQPGQQPGFGQYGQQQYGQQFAPPMPPPPPSGNKGAKVAAIVIGGVLVVGLVAGGILLAAGGKDKKDPVAKPKVSSSPSAAPSAPGSDPGGPGADPSNPDPSASSSSPSVSRVPYVVLKPGQCFDHPRMSIGLTEVKTKPCSGPHDGEVIANETLTGKFDSELDIQTKAREMCKKDAQDRMRSITDGKNYYSYVLYPTPVTYSRGQDQITCSMTLSVSQGGQKMDAPLPK</sequence>
<evidence type="ECO:0000313" key="3">
    <source>
        <dbReference type="EMBL" id="MEV4924171.1"/>
    </source>
</evidence>
<reference evidence="3 4" key="1">
    <citation type="submission" date="2024-06" db="EMBL/GenBank/DDBJ databases">
        <title>The Natural Products Discovery Center: Release of the First 8490 Sequenced Strains for Exploring Actinobacteria Biosynthetic Diversity.</title>
        <authorList>
            <person name="Kalkreuter E."/>
            <person name="Kautsar S.A."/>
            <person name="Yang D."/>
            <person name="Bader C.D."/>
            <person name="Teijaro C.N."/>
            <person name="Fluegel L."/>
            <person name="Davis C.M."/>
            <person name="Simpson J.R."/>
            <person name="Lauterbach L."/>
            <person name="Steele A.D."/>
            <person name="Gui C."/>
            <person name="Meng S."/>
            <person name="Li G."/>
            <person name="Viehrig K."/>
            <person name="Ye F."/>
            <person name="Su P."/>
            <person name="Kiefer A.F."/>
            <person name="Nichols A."/>
            <person name="Cepeda A.J."/>
            <person name="Yan W."/>
            <person name="Fan B."/>
            <person name="Jiang Y."/>
            <person name="Adhikari A."/>
            <person name="Zheng C.-J."/>
            <person name="Schuster L."/>
            <person name="Cowan T.M."/>
            <person name="Smanski M.J."/>
            <person name="Chevrette M.G."/>
            <person name="De Carvalho L.P.S."/>
            <person name="Shen B."/>
        </authorList>
    </citation>
    <scope>NUCLEOTIDE SEQUENCE [LARGE SCALE GENOMIC DNA]</scope>
    <source>
        <strain evidence="3 4">NPDC053791</strain>
    </source>
</reference>
<evidence type="ECO:0000256" key="2">
    <source>
        <dbReference type="SAM" id="Phobius"/>
    </source>
</evidence>
<name>A0ABV3IUL0_9ACTN</name>
<organism evidence="3 4">
    <name type="scientific">Streptomyces roseoverticillatus</name>
    <dbReference type="NCBI Taxonomy" id="66429"/>
    <lineage>
        <taxon>Bacteria</taxon>
        <taxon>Bacillati</taxon>
        <taxon>Actinomycetota</taxon>
        <taxon>Actinomycetes</taxon>
        <taxon>Kitasatosporales</taxon>
        <taxon>Streptomycetaceae</taxon>
        <taxon>Streptomyces</taxon>
    </lineage>
</organism>
<evidence type="ECO:0008006" key="5">
    <source>
        <dbReference type="Google" id="ProtNLM"/>
    </source>
</evidence>
<comment type="caution">
    <text evidence="3">The sequence shown here is derived from an EMBL/GenBank/DDBJ whole genome shotgun (WGS) entry which is preliminary data.</text>
</comment>
<feature type="compositionally biased region" description="Low complexity" evidence="1">
    <location>
        <begin position="145"/>
        <end position="162"/>
    </location>
</feature>
<proteinExistence type="predicted"/>
<dbReference type="Proteomes" id="UP001552479">
    <property type="component" value="Unassembled WGS sequence"/>
</dbReference>
<keyword evidence="2" id="KW-0812">Transmembrane</keyword>
<feature type="compositionally biased region" description="Pro residues" evidence="1">
    <location>
        <begin position="28"/>
        <end position="37"/>
    </location>
</feature>
<keyword evidence="4" id="KW-1185">Reference proteome</keyword>